<name>A0AC35FPE9_9BILA</name>
<reference evidence="2" key="1">
    <citation type="submission" date="2022-11" db="UniProtKB">
        <authorList>
            <consortium name="WormBaseParasite"/>
        </authorList>
    </citation>
    <scope>IDENTIFICATION</scope>
</reference>
<evidence type="ECO:0000313" key="1">
    <source>
        <dbReference type="Proteomes" id="UP000887580"/>
    </source>
</evidence>
<proteinExistence type="predicted"/>
<dbReference type="Proteomes" id="UP000887580">
    <property type="component" value="Unplaced"/>
</dbReference>
<protein>
    <submittedName>
        <fullName evidence="2">Uncharacterized protein</fullName>
    </submittedName>
</protein>
<sequence length="136" mass="16173">MYRKKNNETIFIAEKDLIERKDESGPISRYFRKRKFQKRVAEYEKHEVKAAVKQCLQKMENIKAEAETRTSLIKEMVFPKMEFSYHTGEEHSLRNKYGEQLINSLADGVMCGEPIPAYLTKYYALEYERLKPRDPL</sequence>
<organism evidence="1 2">
    <name type="scientific">Panagrolaimus sp. PS1159</name>
    <dbReference type="NCBI Taxonomy" id="55785"/>
    <lineage>
        <taxon>Eukaryota</taxon>
        <taxon>Metazoa</taxon>
        <taxon>Ecdysozoa</taxon>
        <taxon>Nematoda</taxon>
        <taxon>Chromadorea</taxon>
        <taxon>Rhabditida</taxon>
        <taxon>Tylenchina</taxon>
        <taxon>Panagrolaimomorpha</taxon>
        <taxon>Panagrolaimoidea</taxon>
        <taxon>Panagrolaimidae</taxon>
        <taxon>Panagrolaimus</taxon>
    </lineage>
</organism>
<accession>A0AC35FPE9</accession>
<evidence type="ECO:0000313" key="2">
    <source>
        <dbReference type="WBParaSite" id="PS1159_v2.g1955.t1"/>
    </source>
</evidence>
<dbReference type="WBParaSite" id="PS1159_v2.g1955.t1">
    <property type="protein sequence ID" value="PS1159_v2.g1955.t1"/>
    <property type="gene ID" value="PS1159_v2.g1955"/>
</dbReference>